<dbReference type="OrthoDB" id="10067503at2759"/>
<dbReference type="OMA" id="TANLCER"/>
<reference evidence="4 5" key="2">
    <citation type="submission" date="2019-01" db="EMBL/GenBank/DDBJ databases">
        <title>A chromosome length genome reference of the Java medaka (oryzias javanicus).</title>
        <authorList>
            <person name="Herpin A."/>
            <person name="Takehana Y."/>
            <person name="Naruse K."/>
            <person name="Ansai S."/>
            <person name="Kawaguchi M."/>
        </authorList>
    </citation>
    <scope>NUCLEOTIDE SEQUENCE [LARGE SCALE GENOMIC DNA]</scope>
    <source>
        <strain evidence="4">RS831</strain>
        <tissue evidence="4">Whole body</tissue>
    </source>
</reference>
<keyword evidence="1" id="KW-0072">Autophagy</keyword>
<dbReference type="EMBL" id="CM012457">
    <property type="protein sequence ID" value="RVE58165.1"/>
    <property type="molecule type" value="Genomic_DNA"/>
</dbReference>
<dbReference type="GO" id="GO:0097352">
    <property type="term" value="P:autophagosome maturation"/>
    <property type="evidence" value="ECO:0007669"/>
    <property type="project" value="TreeGrafter"/>
</dbReference>
<feature type="compositionally biased region" description="Low complexity" evidence="2">
    <location>
        <begin position="49"/>
        <end position="63"/>
    </location>
</feature>
<feature type="compositionally biased region" description="Basic residues" evidence="2">
    <location>
        <begin position="147"/>
        <end position="158"/>
    </location>
</feature>
<organism evidence="4 5">
    <name type="scientific">Oryzias javanicus</name>
    <name type="common">Javanese ricefish</name>
    <name type="synonym">Aplocheilus javanicus</name>
    <dbReference type="NCBI Taxonomy" id="123683"/>
    <lineage>
        <taxon>Eukaryota</taxon>
        <taxon>Metazoa</taxon>
        <taxon>Chordata</taxon>
        <taxon>Craniata</taxon>
        <taxon>Vertebrata</taxon>
        <taxon>Euteleostomi</taxon>
        <taxon>Actinopterygii</taxon>
        <taxon>Neopterygii</taxon>
        <taxon>Teleostei</taxon>
        <taxon>Neoteleostei</taxon>
        <taxon>Acanthomorphata</taxon>
        <taxon>Ovalentaria</taxon>
        <taxon>Atherinomorphae</taxon>
        <taxon>Beloniformes</taxon>
        <taxon>Adrianichthyidae</taxon>
        <taxon>Oryziinae</taxon>
        <taxon>Oryzias</taxon>
    </lineage>
</organism>
<protein>
    <recommendedName>
        <fullName evidence="3">Rubicon Homology domain-containing protein</fullName>
    </recommendedName>
</protein>
<dbReference type="PANTHER" id="PTHR45971">
    <property type="entry name" value="PHOX (PX) DOMAIN-CONTAINING PROTEIN"/>
    <property type="match status" value="1"/>
</dbReference>
<accession>A0A437C634</accession>
<feature type="compositionally biased region" description="Low complexity" evidence="2">
    <location>
        <begin position="165"/>
        <end position="181"/>
    </location>
</feature>
<gene>
    <name evidence="4" type="ORF">OJAV_G00206600</name>
</gene>
<proteinExistence type="predicted"/>
<feature type="compositionally biased region" description="Low complexity" evidence="2">
    <location>
        <begin position="201"/>
        <end position="288"/>
    </location>
</feature>
<feature type="compositionally biased region" description="Basic and acidic residues" evidence="2">
    <location>
        <begin position="435"/>
        <end position="450"/>
    </location>
</feature>
<dbReference type="Proteomes" id="UP000283210">
    <property type="component" value="Chromosome 21"/>
</dbReference>
<feature type="compositionally biased region" description="Basic and acidic residues" evidence="2">
    <location>
        <begin position="409"/>
        <end position="427"/>
    </location>
</feature>
<sequence length="797" mass="88315">MMGSSSGGSCSPTTGPFAVWFVDSADSAVPLTHASSLQDFPEKRRGTASSSETPLLLLSPPETCRGDESTFPMKSPQGTFSRRNALRRTRPGRLQAGSCSPPKHTEKERKSDKAERNQTVFFSSEEEPKPPGGGNLLLPRSSPVLSRRPRPLSWHGRRTPPADPSSLELLSSSGSASLKSSSVENLGCTFPVQVDEDQNNISASDWNSISSSDRNSISSSDQNSISASDRNSISASDQNSISASDQNSISASDQNSISSSDRNSISSSDRNSISSSDRNSISASDRNSLLSSHSQPRSVDGDSRQIFEGRGNEEGSTSSSRDRERAFSGVSDFTADIFKACCELEKENAHFIVVDMVMEILEGAKWTLSFDQRTALMEKHQNTERNTQNHTSSAQRSPPPKQNCRTHRPTQDHSKHDGEPSGDDTKTSHTQSDGHQGKDDGESRKIKPEQPKMCSVLSTDSGFEDCGLDIPLTSTESDRNSAECLAQRLVSQFKRNWLPSHKLWRGRLSLRSSLQELPGTEGVVSSRGSLAEEIQIRTRMRGSLTWAPPCFQIIFTLHPAHRRSEMVALQNFLCAGCGTEVEPRYIKKLRYCEYLGRYFCDCCHSGSEAVIPARILSCWDFSRYSVSDFSKHLLDSVWHEPLFDLTCVGTALCSRVKELSKFRDLQEQLMGIKKLLKACRFSKRVLAEFDQFPAHLTDTALFFSLNDLLMAKKGQLAAPARALLLSAVSHVESCELCLSRGFICELCRQKDVIFPFQRNVCKRCKVCRACFHKHCFMGRNCPKCARIKSRNNVPMRP</sequence>
<dbReference type="GO" id="GO:0061910">
    <property type="term" value="P:autophagosome-endosome fusion"/>
    <property type="evidence" value="ECO:0007669"/>
    <property type="project" value="TreeGrafter"/>
</dbReference>
<dbReference type="GO" id="GO:0061909">
    <property type="term" value="P:autophagosome-lysosome fusion"/>
    <property type="evidence" value="ECO:0007669"/>
    <property type="project" value="TreeGrafter"/>
</dbReference>
<dbReference type="GO" id="GO:0000421">
    <property type="term" value="C:autophagosome membrane"/>
    <property type="evidence" value="ECO:0007669"/>
    <property type="project" value="TreeGrafter"/>
</dbReference>
<dbReference type="InterPro" id="IPR052428">
    <property type="entry name" value="Autophagy_HostDef_Reg"/>
</dbReference>
<feature type="region of interest" description="Disordered" evidence="2">
    <location>
        <begin position="201"/>
        <end position="326"/>
    </location>
</feature>
<evidence type="ECO:0000313" key="5">
    <source>
        <dbReference type="Proteomes" id="UP000283210"/>
    </source>
</evidence>
<feature type="region of interest" description="Disordered" evidence="2">
    <location>
        <begin position="33"/>
        <end position="181"/>
    </location>
</feature>
<dbReference type="Pfam" id="PF21054">
    <property type="entry name" value="RUBC_PIKBD"/>
    <property type="match status" value="1"/>
</dbReference>
<dbReference type="SMART" id="SM01175">
    <property type="entry name" value="DUF4206"/>
    <property type="match status" value="1"/>
</dbReference>
<feature type="region of interest" description="Disordered" evidence="2">
    <location>
        <begin position="379"/>
        <end position="458"/>
    </location>
</feature>
<name>A0A437C634_ORYJA</name>
<evidence type="ECO:0000259" key="3">
    <source>
        <dbReference type="SMART" id="SM01175"/>
    </source>
</evidence>
<dbReference type="PANTHER" id="PTHR45971:SF2">
    <property type="entry name" value="PROTEIN ASSOCIATED WITH UVRAG AS AUTOPHAGY ENHANCER"/>
    <property type="match status" value="1"/>
</dbReference>
<feature type="compositionally biased region" description="Basic and acidic residues" evidence="2">
    <location>
        <begin position="103"/>
        <end position="116"/>
    </location>
</feature>
<dbReference type="AlphaFoldDB" id="A0A437C634"/>
<evidence type="ECO:0000313" key="4">
    <source>
        <dbReference type="EMBL" id="RVE58165.1"/>
    </source>
</evidence>
<dbReference type="GO" id="GO:1901981">
    <property type="term" value="F:phosphatidylinositol phosphate binding"/>
    <property type="evidence" value="ECO:0007669"/>
    <property type="project" value="TreeGrafter"/>
</dbReference>
<keyword evidence="5" id="KW-1185">Reference proteome</keyword>
<dbReference type="InterPro" id="IPR025258">
    <property type="entry name" value="RH_dom"/>
</dbReference>
<evidence type="ECO:0000256" key="1">
    <source>
        <dbReference type="ARBA" id="ARBA00023006"/>
    </source>
</evidence>
<feature type="compositionally biased region" description="Polar residues" evidence="2">
    <location>
        <begin position="384"/>
        <end position="396"/>
    </location>
</feature>
<feature type="compositionally biased region" description="Low complexity" evidence="2">
    <location>
        <begin position="136"/>
        <end position="146"/>
    </location>
</feature>
<reference evidence="4 5" key="1">
    <citation type="submission" date="2018-11" db="EMBL/GenBank/DDBJ databases">
        <authorList>
            <person name="Lopez-Roques C."/>
            <person name="Donnadieu C."/>
            <person name="Bouchez O."/>
            <person name="Klopp C."/>
            <person name="Cabau C."/>
            <person name="Zahm M."/>
        </authorList>
    </citation>
    <scope>NUCLEOTIDE SEQUENCE [LARGE SCALE GENOMIC DNA]</scope>
    <source>
        <strain evidence="4">RS831</strain>
        <tissue evidence="4">Whole body</tissue>
    </source>
</reference>
<dbReference type="InterPro" id="IPR048569">
    <property type="entry name" value="RUBC_PIKBD"/>
</dbReference>
<feature type="domain" description="Rubicon Homology" evidence="3">
    <location>
        <begin position="590"/>
        <end position="791"/>
    </location>
</feature>
<evidence type="ECO:0000256" key="2">
    <source>
        <dbReference type="SAM" id="MobiDB-lite"/>
    </source>
</evidence>
<feature type="compositionally biased region" description="Basic and acidic residues" evidence="2">
    <location>
        <begin position="299"/>
        <end position="313"/>
    </location>
</feature>
<dbReference type="Pfam" id="PF13901">
    <property type="entry name" value="RH_dom"/>
    <property type="match status" value="1"/>
</dbReference>